<gene>
    <name evidence="3" type="ORF">CARN3_0353</name>
</gene>
<comment type="similarity">
    <text evidence="1">Belongs to the peptidase S1C family.</text>
</comment>
<dbReference type="Pfam" id="PF17820">
    <property type="entry name" value="PDZ_6"/>
    <property type="match status" value="1"/>
</dbReference>
<name>E6PWX3_9ZZZZ</name>
<sequence length="294" mass="31557">MGEIAMQYFLRPGEKVLWTVLGLTLGVCCASISPSAMGEGLQPEDLVSQMRMLLHSQSKGYLGVDVADVQPTQAEALHLKDGHGAEITILDHDAPAGKVGLRVHDVILSMNGKDVTNAGQFKQRLRAEPAGRRLKLVVNRDGEVQTISVQMADRRKVEQEAKQEITNLNPPVAAQGFLSGGSSAVPPMPGGGFHLWGLGSSFHIGALVEPLTPQMEDFLGVSNGIIVKSVAHRSAADRAGLKAHDVILQVGSDSIATTSDWERLLRASGGKAVPVSILRDRNRETVWLQVNDKN</sequence>
<reference evidence="3" key="1">
    <citation type="submission" date="2009-10" db="EMBL/GenBank/DDBJ databases">
        <title>Diversity of trophic interactions inside an arsenic-rich microbial ecosystem.</title>
        <authorList>
            <person name="Bertin P.N."/>
            <person name="Heinrich-Salmeron A."/>
            <person name="Pelletier E."/>
            <person name="Goulhen-Chollet F."/>
            <person name="Arsene-Ploetze F."/>
            <person name="Gallien S."/>
            <person name="Calteau A."/>
            <person name="Vallenet D."/>
            <person name="Casiot C."/>
            <person name="Chane-Woon-Ming B."/>
            <person name="Giloteaux L."/>
            <person name="Barakat M."/>
            <person name="Bonnefoy V."/>
            <person name="Bruneel O."/>
            <person name="Chandler M."/>
            <person name="Cleiss J."/>
            <person name="Duran R."/>
            <person name="Elbaz-Poulichet F."/>
            <person name="Fonknechten N."/>
            <person name="Lauga B."/>
            <person name="Mornico D."/>
            <person name="Ortet P."/>
            <person name="Schaeffer C."/>
            <person name="Siguier P."/>
            <person name="Alexander Thil Smith A."/>
            <person name="Van Dorsselaer A."/>
            <person name="Weissenbach J."/>
            <person name="Medigue C."/>
            <person name="Le Paslier D."/>
        </authorList>
    </citation>
    <scope>NUCLEOTIDE SEQUENCE</scope>
</reference>
<dbReference type="EMBL" id="CABN01000015">
    <property type="protein sequence ID" value="CBH99432.1"/>
    <property type="molecule type" value="Genomic_DNA"/>
</dbReference>
<dbReference type="InterPro" id="IPR036034">
    <property type="entry name" value="PDZ_sf"/>
</dbReference>
<evidence type="ECO:0000259" key="2">
    <source>
        <dbReference type="PROSITE" id="PS50106"/>
    </source>
</evidence>
<proteinExistence type="inferred from homology"/>
<comment type="caution">
    <text evidence="3">The sequence shown here is derived from an EMBL/GenBank/DDBJ whole genome shotgun (WGS) entry which is preliminary data.</text>
</comment>
<dbReference type="SUPFAM" id="SSF50156">
    <property type="entry name" value="PDZ domain-like"/>
    <property type="match status" value="2"/>
</dbReference>
<dbReference type="AlphaFoldDB" id="E6PWX3"/>
<dbReference type="Pfam" id="PF13180">
    <property type="entry name" value="PDZ_2"/>
    <property type="match status" value="1"/>
</dbReference>
<dbReference type="Gene3D" id="2.30.42.10">
    <property type="match status" value="2"/>
</dbReference>
<evidence type="ECO:0000256" key="1">
    <source>
        <dbReference type="ARBA" id="ARBA00010541"/>
    </source>
</evidence>
<dbReference type="PROSITE" id="PS50106">
    <property type="entry name" value="PDZ"/>
    <property type="match status" value="1"/>
</dbReference>
<evidence type="ECO:0000313" key="3">
    <source>
        <dbReference type="EMBL" id="CBH99432.1"/>
    </source>
</evidence>
<dbReference type="SMART" id="SM00228">
    <property type="entry name" value="PDZ"/>
    <property type="match status" value="2"/>
</dbReference>
<dbReference type="PANTHER" id="PTHR22939:SF129">
    <property type="entry name" value="SERINE PROTEASE HTRA2, MITOCHONDRIAL"/>
    <property type="match status" value="1"/>
</dbReference>
<organism evidence="3">
    <name type="scientific">mine drainage metagenome</name>
    <dbReference type="NCBI Taxonomy" id="410659"/>
    <lineage>
        <taxon>unclassified sequences</taxon>
        <taxon>metagenomes</taxon>
        <taxon>ecological metagenomes</taxon>
    </lineage>
</organism>
<dbReference type="InterPro" id="IPR041489">
    <property type="entry name" value="PDZ_6"/>
</dbReference>
<feature type="domain" description="PDZ" evidence="2">
    <location>
        <begin position="51"/>
        <end position="142"/>
    </location>
</feature>
<accession>E6PWX3</accession>
<protein>
    <recommendedName>
        <fullName evidence="2">PDZ domain-containing protein</fullName>
    </recommendedName>
</protein>
<dbReference type="InterPro" id="IPR001478">
    <property type="entry name" value="PDZ"/>
</dbReference>
<dbReference type="PANTHER" id="PTHR22939">
    <property type="entry name" value="SERINE PROTEASE FAMILY S1C HTRA-RELATED"/>
    <property type="match status" value="1"/>
</dbReference>